<accession>A0ACA9RTH6</accession>
<dbReference type="EMBL" id="CAJVQC010068744">
    <property type="protein sequence ID" value="CAG8808352.1"/>
    <property type="molecule type" value="Genomic_DNA"/>
</dbReference>
<feature type="non-terminal residue" evidence="1">
    <location>
        <position position="1"/>
    </location>
</feature>
<keyword evidence="2" id="KW-1185">Reference proteome</keyword>
<evidence type="ECO:0000313" key="1">
    <source>
        <dbReference type="EMBL" id="CAG8808352.1"/>
    </source>
</evidence>
<reference evidence="1" key="1">
    <citation type="submission" date="2021-06" db="EMBL/GenBank/DDBJ databases">
        <authorList>
            <person name="Kallberg Y."/>
            <person name="Tangrot J."/>
            <person name="Rosling A."/>
        </authorList>
    </citation>
    <scope>NUCLEOTIDE SEQUENCE</scope>
    <source>
        <strain evidence="1">MA461A</strain>
    </source>
</reference>
<dbReference type="Proteomes" id="UP000789920">
    <property type="component" value="Unassembled WGS sequence"/>
</dbReference>
<protein>
    <submittedName>
        <fullName evidence="1">20621_t:CDS:1</fullName>
    </submittedName>
</protein>
<organism evidence="1 2">
    <name type="scientific">Racocetra persica</name>
    <dbReference type="NCBI Taxonomy" id="160502"/>
    <lineage>
        <taxon>Eukaryota</taxon>
        <taxon>Fungi</taxon>
        <taxon>Fungi incertae sedis</taxon>
        <taxon>Mucoromycota</taxon>
        <taxon>Glomeromycotina</taxon>
        <taxon>Glomeromycetes</taxon>
        <taxon>Diversisporales</taxon>
        <taxon>Gigasporaceae</taxon>
        <taxon>Racocetra</taxon>
    </lineage>
</organism>
<sequence>AFNWIEKKFSIAMLKYKNPNLVIPSWHILGGHVLKNAIQKLHLELASKAINNKIEVSLAFDVAAIISDSVSTYTAA</sequence>
<gene>
    <name evidence="1" type="ORF">RPERSI_LOCUS22602</name>
</gene>
<comment type="caution">
    <text evidence="1">The sequence shown here is derived from an EMBL/GenBank/DDBJ whole genome shotgun (WGS) entry which is preliminary data.</text>
</comment>
<evidence type="ECO:0000313" key="2">
    <source>
        <dbReference type="Proteomes" id="UP000789920"/>
    </source>
</evidence>
<name>A0ACA9RTH6_9GLOM</name>
<feature type="non-terminal residue" evidence="1">
    <location>
        <position position="76"/>
    </location>
</feature>
<proteinExistence type="predicted"/>